<gene>
    <name evidence="2" type="ORF">SAMN02745751_01677</name>
</gene>
<dbReference type="Pfam" id="PF04028">
    <property type="entry name" value="DUF374"/>
    <property type="match status" value="1"/>
</dbReference>
<sequence length="211" mass="24357">MLNEKLGKLYVRMSIRYIEFVYDTSKVEITGSTELLNKDNDENVVLLFWHGDSYCLYPALRGSMLYVLTTADRRGDYITDICRHFGYETIRVPDESTDGQHLFHIRNMIKKGNDGHLAVATDGPLGPYHLPKSLTFVLARLTGRRLVPVSFSIKRKISINKRWDKYKIPLPFNEIEIRLNSPIGVSGKDRKNNYAELKEKIIKVMEGYVDI</sequence>
<evidence type="ECO:0000313" key="2">
    <source>
        <dbReference type="EMBL" id="SHJ07136.1"/>
    </source>
</evidence>
<dbReference type="RefSeq" id="WP_073049134.1">
    <property type="nucleotide sequence ID" value="NZ_FQZL01000010.1"/>
</dbReference>
<accession>A0A1M6GB18</accession>
<proteinExistence type="predicted"/>
<keyword evidence="3" id="KW-1185">Reference proteome</keyword>
<evidence type="ECO:0000313" key="3">
    <source>
        <dbReference type="Proteomes" id="UP000184052"/>
    </source>
</evidence>
<name>A0A1M6GB18_9FIRM</name>
<dbReference type="STRING" id="1121476.SAMN02745751_01677"/>
<evidence type="ECO:0000259" key="1">
    <source>
        <dbReference type="Pfam" id="PF04028"/>
    </source>
</evidence>
<organism evidence="2 3">
    <name type="scientific">Dethiosulfatibacter aminovorans DSM 17477</name>
    <dbReference type="NCBI Taxonomy" id="1121476"/>
    <lineage>
        <taxon>Bacteria</taxon>
        <taxon>Bacillati</taxon>
        <taxon>Bacillota</taxon>
        <taxon>Tissierellia</taxon>
        <taxon>Dethiosulfatibacter</taxon>
    </lineage>
</organism>
<dbReference type="InterPro" id="IPR007172">
    <property type="entry name" value="DUF374"/>
</dbReference>
<dbReference type="OrthoDB" id="9810508at2"/>
<feature type="domain" description="DUF374" evidence="1">
    <location>
        <begin position="62"/>
        <end position="127"/>
    </location>
</feature>
<dbReference type="Proteomes" id="UP000184052">
    <property type="component" value="Unassembled WGS sequence"/>
</dbReference>
<dbReference type="EMBL" id="FQZL01000010">
    <property type="protein sequence ID" value="SHJ07136.1"/>
    <property type="molecule type" value="Genomic_DNA"/>
</dbReference>
<dbReference type="AlphaFoldDB" id="A0A1M6GB18"/>
<protein>
    <recommendedName>
        <fullName evidence="1">DUF374 domain-containing protein</fullName>
    </recommendedName>
</protein>
<reference evidence="2 3" key="1">
    <citation type="submission" date="2016-11" db="EMBL/GenBank/DDBJ databases">
        <authorList>
            <person name="Jaros S."/>
            <person name="Januszkiewicz K."/>
            <person name="Wedrychowicz H."/>
        </authorList>
    </citation>
    <scope>NUCLEOTIDE SEQUENCE [LARGE SCALE GENOMIC DNA]</scope>
    <source>
        <strain evidence="2 3">DSM 17477</strain>
    </source>
</reference>